<dbReference type="AlphaFoldDB" id="A0A3M0A4W6"/>
<evidence type="ECO:0000256" key="3">
    <source>
        <dbReference type="ARBA" id="ARBA00022679"/>
    </source>
</evidence>
<dbReference type="EC" id="2.5.1.145" evidence="7"/>
<proteinExistence type="inferred from homology"/>
<dbReference type="PROSITE" id="PS01311">
    <property type="entry name" value="LGT"/>
    <property type="match status" value="1"/>
</dbReference>
<comment type="catalytic activity">
    <reaction evidence="7">
        <text>L-cysteinyl-[prolipoprotein] + a 1,2-diacyl-sn-glycero-3-phospho-(1'-sn-glycerol) = an S-1,2-diacyl-sn-glyceryl-L-cysteinyl-[prolipoprotein] + sn-glycerol 1-phosphate + H(+)</text>
        <dbReference type="Rhea" id="RHEA:56712"/>
        <dbReference type="Rhea" id="RHEA-COMP:14679"/>
        <dbReference type="Rhea" id="RHEA-COMP:14680"/>
        <dbReference type="ChEBI" id="CHEBI:15378"/>
        <dbReference type="ChEBI" id="CHEBI:29950"/>
        <dbReference type="ChEBI" id="CHEBI:57685"/>
        <dbReference type="ChEBI" id="CHEBI:64716"/>
        <dbReference type="ChEBI" id="CHEBI:140658"/>
        <dbReference type="EC" id="2.5.1.145"/>
    </reaction>
</comment>
<evidence type="ECO:0000256" key="1">
    <source>
        <dbReference type="ARBA" id="ARBA00007150"/>
    </source>
</evidence>
<evidence type="ECO:0000256" key="4">
    <source>
        <dbReference type="ARBA" id="ARBA00022692"/>
    </source>
</evidence>
<comment type="caution">
    <text evidence="8">The sequence shown here is derived from an EMBL/GenBank/DDBJ whole genome shotgun (WGS) entry which is preliminary data.</text>
</comment>
<sequence length="263" mass="29480">MIYPKFDPVAFKLGPLEVHWYGLMYLFGLAFAFGLAWYRANRTDSPLARNQVEDLISYGALGVIAGGRLGYVLFYGFDYFLSDPLWALRIWEGGMSFHGGLLGVIVAIMFYARRINKPFFDVIDFVAPLAPIGLGLGRLGNFIGQELWGREAPADFAYGMIFPNDPAQLYRYPSQLFEAFLEGLVLFVILFLVTLKPRPRYTASGIFLLGYGVFRFIVEYFREPDEGITSVILGGLTRGQELCVPMILGGVVLLVLAVRQRGK</sequence>
<feature type="transmembrane region" description="Helical" evidence="7">
    <location>
        <begin position="95"/>
        <end position="112"/>
    </location>
</feature>
<evidence type="ECO:0000313" key="9">
    <source>
        <dbReference type="Proteomes" id="UP000267187"/>
    </source>
</evidence>
<keyword evidence="3 7" id="KW-0808">Transferase</keyword>
<keyword evidence="2 7" id="KW-1003">Cell membrane</keyword>
<keyword evidence="5 7" id="KW-1133">Transmembrane helix</keyword>
<feature type="transmembrane region" description="Helical" evidence="7">
    <location>
        <begin position="58"/>
        <end position="75"/>
    </location>
</feature>
<evidence type="ECO:0000256" key="6">
    <source>
        <dbReference type="ARBA" id="ARBA00023136"/>
    </source>
</evidence>
<evidence type="ECO:0000256" key="5">
    <source>
        <dbReference type="ARBA" id="ARBA00022989"/>
    </source>
</evidence>
<name>A0A3M0A4W6_9GAMM</name>
<evidence type="ECO:0000313" key="8">
    <source>
        <dbReference type="EMBL" id="RMA80211.1"/>
    </source>
</evidence>
<dbReference type="UniPathway" id="UPA00664"/>
<comment type="subcellular location">
    <subcellularLocation>
        <location evidence="7">Cell membrane</location>
        <topology evidence="7">Multi-pass membrane protein</topology>
    </subcellularLocation>
</comment>
<dbReference type="NCBIfam" id="TIGR00544">
    <property type="entry name" value="lgt"/>
    <property type="match status" value="1"/>
</dbReference>
<feature type="transmembrane region" description="Helical" evidence="7">
    <location>
        <begin position="176"/>
        <end position="194"/>
    </location>
</feature>
<dbReference type="PANTHER" id="PTHR30589:SF0">
    <property type="entry name" value="PHOSPHATIDYLGLYCEROL--PROLIPOPROTEIN DIACYLGLYCERYL TRANSFERASE"/>
    <property type="match status" value="1"/>
</dbReference>
<feature type="transmembrane region" description="Helical" evidence="7">
    <location>
        <begin position="20"/>
        <end position="38"/>
    </location>
</feature>
<comment type="function">
    <text evidence="7">Catalyzes the transfer of the diacylglyceryl group from phosphatidylglycerol to the sulfhydryl group of the N-terminal cysteine of a prolipoprotein, the first step in the formation of mature lipoproteins.</text>
</comment>
<feature type="transmembrane region" description="Helical" evidence="7">
    <location>
        <begin position="238"/>
        <end position="258"/>
    </location>
</feature>
<dbReference type="EMBL" id="REFJ01000003">
    <property type="protein sequence ID" value="RMA80211.1"/>
    <property type="molecule type" value="Genomic_DNA"/>
</dbReference>
<evidence type="ECO:0000256" key="2">
    <source>
        <dbReference type="ARBA" id="ARBA00022475"/>
    </source>
</evidence>
<keyword evidence="4 7" id="KW-0812">Transmembrane</keyword>
<dbReference type="Proteomes" id="UP000267187">
    <property type="component" value="Unassembled WGS sequence"/>
</dbReference>
<dbReference type="PANTHER" id="PTHR30589">
    <property type="entry name" value="PROLIPOPROTEIN DIACYLGLYCERYL TRANSFERASE"/>
    <property type="match status" value="1"/>
</dbReference>
<dbReference type="HAMAP" id="MF_01147">
    <property type="entry name" value="Lgt"/>
    <property type="match status" value="1"/>
</dbReference>
<feature type="transmembrane region" description="Helical" evidence="7">
    <location>
        <begin position="201"/>
        <end position="218"/>
    </location>
</feature>
<keyword evidence="9" id="KW-1185">Reference proteome</keyword>
<gene>
    <name evidence="7" type="primary">lgt</name>
    <name evidence="8" type="ORF">DFR27_1574</name>
</gene>
<feature type="binding site" evidence="7">
    <location>
        <position position="138"/>
    </location>
    <ligand>
        <name>a 1,2-diacyl-sn-glycero-3-phospho-(1'-sn-glycerol)</name>
        <dbReference type="ChEBI" id="CHEBI:64716"/>
    </ligand>
</feature>
<dbReference type="GO" id="GO:0008961">
    <property type="term" value="F:phosphatidylglycerol-prolipoprotein diacylglyceryl transferase activity"/>
    <property type="evidence" value="ECO:0007669"/>
    <property type="project" value="UniProtKB-UniRule"/>
</dbReference>
<dbReference type="OrthoDB" id="871140at2"/>
<dbReference type="Pfam" id="PF01790">
    <property type="entry name" value="LGT"/>
    <property type="match status" value="1"/>
</dbReference>
<accession>A0A3M0A4W6</accession>
<reference evidence="8 9" key="1">
    <citation type="submission" date="2018-10" db="EMBL/GenBank/DDBJ databases">
        <title>Genomic Encyclopedia of Type Strains, Phase IV (KMG-IV): sequencing the most valuable type-strain genomes for metagenomic binning, comparative biology and taxonomic classification.</title>
        <authorList>
            <person name="Goeker M."/>
        </authorList>
    </citation>
    <scope>NUCLEOTIDE SEQUENCE [LARGE SCALE GENOMIC DNA]</scope>
    <source>
        <strain evidence="8 9">DSM 25080</strain>
    </source>
</reference>
<keyword evidence="6 7" id="KW-0472">Membrane</keyword>
<dbReference type="RefSeq" id="WP_121876888.1">
    <property type="nucleotide sequence ID" value="NZ_REFJ01000003.1"/>
</dbReference>
<protein>
    <recommendedName>
        <fullName evidence="7">Phosphatidylglycerol--prolipoprotein diacylglyceryl transferase</fullName>
        <ecNumber evidence="7">2.5.1.145</ecNumber>
    </recommendedName>
</protein>
<feature type="transmembrane region" description="Helical" evidence="7">
    <location>
        <begin position="119"/>
        <end position="139"/>
    </location>
</feature>
<keyword evidence="8" id="KW-0449">Lipoprotein</keyword>
<dbReference type="GO" id="GO:0005886">
    <property type="term" value="C:plasma membrane"/>
    <property type="evidence" value="ECO:0007669"/>
    <property type="project" value="UniProtKB-SubCell"/>
</dbReference>
<dbReference type="InterPro" id="IPR001640">
    <property type="entry name" value="Lgt"/>
</dbReference>
<comment type="similarity">
    <text evidence="1 7">Belongs to the Lgt family.</text>
</comment>
<evidence type="ECO:0000256" key="7">
    <source>
        <dbReference type="HAMAP-Rule" id="MF_01147"/>
    </source>
</evidence>
<dbReference type="GO" id="GO:0042158">
    <property type="term" value="P:lipoprotein biosynthetic process"/>
    <property type="evidence" value="ECO:0007669"/>
    <property type="project" value="UniProtKB-UniRule"/>
</dbReference>
<organism evidence="8 9">
    <name type="scientific">Umboniibacter marinipuniceus</name>
    <dbReference type="NCBI Taxonomy" id="569599"/>
    <lineage>
        <taxon>Bacteria</taxon>
        <taxon>Pseudomonadati</taxon>
        <taxon>Pseudomonadota</taxon>
        <taxon>Gammaproteobacteria</taxon>
        <taxon>Cellvibrionales</taxon>
        <taxon>Cellvibrionaceae</taxon>
        <taxon>Umboniibacter</taxon>
    </lineage>
</organism>
<comment type="pathway">
    <text evidence="7">Protein modification; lipoprotein biosynthesis (diacylglyceryl transfer).</text>
</comment>